<reference evidence="3" key="1">
    <citation type="submission" date="2023-01" db="EMBL/GenBank/DDBJ databases">
        <title>Key to firefly adult light organ development and bioluminescence: homeobox transcription factors regulate luciferase expression and transportation to peroxisome.</title>
        <authorList>
            <person name="Fu X."/>
        </authorList>
    </citation>
    <scope>NUCLEOTIDE SEQUENCE [LARGE SCALE GENOMIC DNA]</scope>
</reference>
<comment type="caution">
    <text evidence="2">The sequence shown here is derived from an EMBL/GenBank/DDBJ whole genome shotgun (WGS) entry which is preliminary data.</text>
</comment>
<keyword evidence="1" id="KW-0233">DNA recombination</keyword>
<evidence type="ECO:0000256" key="1">
    <source>
        <dbReference type="ARBA" id="ARBA00023172"/>
    </source>
</evidence>
<dbReference type="GO" id="GO:0015074">
    <property type="term" value="P:DNA integration"/>
    <property type="evidence" value="ECO:0007669"/>
    <property type="project" value="InterPro"/>
</dbReference>
<name>A0AAN7P5V2_9COLE</name>
<dbReference type="AlphaFoldDB" id="A0AAN7P5V2"/>
<dbReference type="GO" id="GO:0006310">
    <property type="term" value="P:DNA recombination"/>
    <property type="evidence" value="ECO:0007669"/>
    <property type="project" value="UniProtKB-KW"/>
</dbReference>
<sequence length="246" mass="28092">MSDSEFESTPPELRDAAKKAANDLLPTKSRGRYEKCYDIYHDFCLAKGVKNIGSESVLIAYFSQLAETKKASTLWATYSMLRATLSIKNCIDISKHSSLIAYLKKQNIGYKPKKSRVFSRDQIDKFLKDAPQEFLPHKTALIIGISGACRTDELYQMKVSDVESLNNKISIVIPNTKTYHPRSFLITDVQWINIVTEYINLRKHVEGEKFFQQLRFGKITKQSFGHNTIAQFPHEDSTGSYTFNIS</sequence>
<organism evidence="2 3">
    <name type="scientific">Aquatica leii</name>
    <dbReference type="NCBI Taxonomy" id="1421715"/>
    <lineage>
        <taxon>Eukaryota</taxon>
        <taxon>Metazoa</taxon>
        <taxon>Ecdysozoa</taxon>
        <taxon>Arthropoda</taxon>
        <taxon>Hexapoda</taxon>
        <taxon>Insecta</taxon>
        <taxon>Pterygota</taxon>
        <taxon>Neoptera</taxon>
        <taxon>Endopterygota</taxon>
        <taxon>Coleoptera</taxon>
        <taxon>Polyphaga</taxon>
        <taxon>Elateriformia</taxon>
        <taxon>Elateroidea</taxon>
        <taxon>Lampyridae</taxon>
        <taxon>Luciolinae</taxon>
        <taxon>Aquatica</taxon>
    </lineage>
</organism>
<dbReference type="EMBL" id="JARPUR010000004">
    <property type="protein sequence ID" value="KAK4877422.1"/>
    <property type="molecule type" value="Genomic_DNA"/>
</dbReference>
<dbReference type="InterPro" id="IPR011010">
    <property type="entry name" value="DNA_brk_join_enz"/>
</dbReference>
<dbReference type="Gene3D" id="1.10.443.10">
    <property type="entry name" value="Intergrase catalytic core"/>
    <property type="match status" value="1"/>
</dbReference>
<proteinExistence type="predicted"/>
<dbReference type="GO" id="GO:0003677">
    <property type="term" value="F:DNA binding"/>
    <property type="evidence" value="ECO:0007669"/>
    <property type="project" value="InterPro"/>
</dbReference>
<dbReference type="SUPFAM" id="SSF56349">
    <property type="entry name" value="DNA breaking-rejoining enzymes"/>
    <property type="match status" value="1"/>
</dbReference>
<dbReference type="Proteomes" id="UP001353858">
    <property type="component" value="Unassembled WGS sequence"/>
</dbReference>
<keyword evidence="3" id="KW-1185">Reference proteome</keyword>
<evidence type="ECO:0000313" key="2">
    <source>
        <dbReference type="EMBL" id="KAK4877422.1"/>
    </source>
</evidence>
<accession>A0AAN7P5V2</accession>
<gene>
    <name evidence="2" type="ORF">RN001_009928</name>
</gene>
<evidence type="ECO:0000313" key="3">
    <source>
        <dbReference type="Proteomes" id="UP001353858"/>
    </source>
</evidence>
<protein>
    <submittedName>
        <fullName evidence="2">Uncharacterized protein</fullName>
    </submittedName>
</protein>
<dbReference type="InterPro" id="IPR013762">
    <property type="entry name" value="Integrase-like_cat_sf"/>
</dbReference>